<feature type="domain" description="ABC transmembrane type-2" evidence="6">
    <location>
        <begin position="24"/>
        <end position="256"/>
    </location>
</feature>
<dbReference type="InterPro" id="IPR047817">
    <property type="entry name" value="ABC2_TM_bact-type"/>
</dbReference>
<dbReference type="InterPro" id="IPR051784">
    <property type="entry name" value="Nod_factor_ABC_transporter"/>
</dbReference>
<feature type="transmembrane region" description="Helical" evidence="5">
    <location>
        <begin position="21"/>
        <end position="44"/>
    </location>
</feature>
<evidence type="ECO:0000313" key="8">
    <source>
        <dbReference type="Proteomes" id="UP000334019"/>
    </source>
</evidence>
<accession>A0A5Q2RH22</accession>
<keyword evidence="5" id="KW-0813">Transport</keyword>
<feature type="transmembrane region" description="Helical" evidence="5">
    <location>
        <begin position="141"/>
        <end position="165"/>
    </location>
</feature>
<dbReference type="PANTHER" id="PTHR43229:SF2">
    <property type="entry name" value="NODULATION PROTEIN J"/>
    <property type="match status" value="1"/>
</dbReference>
<evidence type="ECO:0000313" key="7">
    <source>
        <dbReference type="EMBL" id="QGG95043.1"/>
    </source>
</evidence>
<gene>
    <name evidence="7" type="ORF">GH723_07945</name>
</gene>
<keyword evidence="4 5" id="KW-0472">Membrane</keyword>
<keyword evidence="8" id="KW-1185">Reference proteome</keyword>
<feature type="transmembrane region" description="Helical" evidence="5">
    <location>
        <begin position="177"/>
        <end position="196"/>
    </location>
</feature>
<name>A0A5Q2RH22_9ACTN</name>
<evidence type="ECO:0000256" key="1">
    <source>
        <dbReference type="ARBA" id="ARBA00004141"/>
    </source>
</evidence>
<evidence type="ECO:0000256" key="4">
    <source>
        <dbReference type="ARBA" id="ARBA00023136"/>
    </source>
</evidence>
<dbReference type="Proteomes" id="UP000334019">
    <property type="component" value="Chromosome"/>
</dbReference>
<dbReference type="RefSeq" id="WP_153759151.1">
    <property type="nucleotide sequence ID" value="NZ_CP045851.1"/>
</dbReference>
<reference evidence="7 8" key="1">
    <citation type="submission" date="2019-11" db="EMBL/GenBank/DDBJ databases">
        <authorList>
            <person name="He Y."/>
        </authorList>
    </citation>
    <scope>NUCLEOTIDE SEQUENCE [LARGE SCALE GENOMIC DNA]</scope>
    <source>
        <strain evidence="7 8">SCSIO 58843</strain>
    </source>
</reference>
<dbReference type="PROSITE" id="PS51012">
    <property type="entry name" value="ABC_TM2"/>
    <property type="match status" value="1"/>
</dbReference>
<feature type="transmembrane region" description="Helical" evidence="5">
    <location>
        <begin position="231"/>
        <end position="249"/>
    </location>
</feature>
<keyword evidence="2 5" id="KW-0812">Transmembrane</keyword>
<organism evidence="7 8">
    <name type="scientific">Actinomarinicola tropica</name>
    <dbReference type="NCBI Taxonomy" id="2789776"/>
    <lineage>
        <taxon>Bacteria</taxon>
        <taxon>Bacillati</taxon>
        <taxon>Actinomycetota</taxon>
        <taxon>Acidimicrobiia</taxon>
        <taxon>Acidimicrobiales</taxon>
        <taxon>Iamiaceae</taxon>
        <taxon>Actinomarinicola</taxon>
    </lineage>
</organism>
<protein>
    <recommendedName>
        <fullName evidence="5">Transport permease protein</fullName>
    </recommendedName>
</protein>
<evidence type="ECO:0000259" key="6">
    <source>
        <dbReference type="PROSITE" id="PS51012"/>
    </source>
</evidence>
<comment type="subcellular location">
    <subcellularLocation>
        <location evidence="5">Cell membrane</location>
        <topology evidence="5">Multi-pass membrane protein</topology>
    </subcellularLocation>
    <subcellularLocation>
        <location evidence="1">Membrane</location>
        <topology evidence="1">Multi-pass membrane protein</topology>
    </subcellularLocation>
</comment>
<dbReference type="PIRSF" id="PIRSF006648">
    <property type="entry name" value="DrrB"/>
    <property type="match status" value="1"/>
</dbReference>
<dbReference type="InterPro" id="IPR013525">
    <property type="entry name" value="ABC2_TM"/>
</dbReference>
<evidence type="ECO:0000256" key="5">
    <source>
        <dbReference type="RuleBase" id="RU361157"/>
    </source>
</evidence>
<evidence type="ECO:0000256" key="2">
    <source>
        <dbReference type="ARBA" id="ARBA00022692"/>
    </source>
</evidence>
<dbReference type="GO" id="GO:0140359">
    <property type="term" value="F:ABC-type transporter activity"/>
    <property type="evidence" value="ECO:0007669"/>
    <property type="project" value="InterPro"/>
</dbReference>
<comment type="similarity">
    <text evidence="5">Belongs to the ABC-2 integral membrane protein family.</text>
</comment>
<sequence>MTGRSGLVRVVEREARVFRQLWRGPVILSFVTPVLFLAGMGIGLGGMVDDGGDRDLGGLDYLEFVTPGLLVASAMQVAAGESLWPVMAGKKWMKTYHAMVATPLDASDVVGGHVAWTAIRTAMSGSAFLAVAAVLGGVPSAWAPLAVPAAVLCAAAIAALVSAFAVGQESDLAFTTVMRLGVIPLFLFSGTFFPVAQLPDGLEPLVVISPLWHGVELARGATTGQLGLGEGVAHVAALVAMLWLGWRWAARRFTRELQA</sequence>
<dbReference type="InterPro" id="IPR000412">
    <property type="entry name" value="ABC_2_transport"/>
</dbReference>
<dbReference type="AlphaFoldDB" id="A0A5Q2RH22"/>
<keyword evidence="5" id="KW-1003">Cell membrane</keyword>
<proteinExistence type="inferred from homology"/>
<dbReference type="EMBL" id="CP045851">
    <property type="protein sequence ID" value="QGG95043.1"/>
    <property type="molecule type" value="Genomic_DNA"/>
</dbReference>
<feature type="transmembrane region" description="Helical" evidence="5">
    <location>
        <begin position="114"/>
        <end position="135"/>
    </location>
</feature>
<evidence type="ECO:0000256" key="3">
    <source>
        <dbReference type="ARBA" id="ARBA00022989"/>
    </source>
</evidence>
<dbReference type="GO" id="GO:0043190">
    <property type="term" value="C:ATP-binding cassette (ABC) transporter complex"/>
    <property type="evidence" value="ECO:0007669"/>
    <property type="project" value="InterPro"/>
</dbReference>
<dbReference type="Pfam" id="PF01061">
    <property type="entry name" value="ABC2_membrane"/>
    <property type="match status" value="1"/>
</dbReference>
<keyword evidence="3 5" id="KW-1133">Transmembrane helix</keyword>
<dbReference type="PRINTS" id="PR00164">
    <property type="entry name" value="ABC2TRNSPORT"/>
</dbReference>
<dbReference type="PANTHER" id="PTHR43229">
    <property type="entry name" value="NODULATION PROTEIN J"/>
    <property type="match status" value="1"/>
</dbReference>
<feature type="transmembrane region" description="Helical" evidence="5">
    <location>
        <begin position="64"/>
        <end position="84"/>
    </location>
</feature>
<dbReference type="KEGG" id="atq:GH723_07945"/>